<organism evidence="1 2">
    <name type="scientific">Candidatus Lloydbacteria bacterium RIFCSPHIGHO2_02_FULL_50_13</name>
    <dbReference type="NCBI Taxonomy" id="1798661"/>
    <lineage>
        <taxon>Bacteria</taxon>
        <taxon>Candidatus Lloydiibacteriota</taxon>
    </lineage>
</organism>
<accession>A0A1G2D9N3</accession>
<dbReference type="AlphaFoldDB" id="A0A1G2D9N3"/>
<reference evidence="1 2" key="1">
    <citation type="journal article" date="2016" name="Nat. Commun.">
        <title>Thousands of microbial genomes shed light on interconnected biogeochemical processes in an aquifer system.</title>
        <authorList>
            <person name="Anantharaman K."/>
            <person name="Brown C.T."/>
            <person name="Hug L.A."/>
            <person name="Sharon I."/>
            <person name="Castelle C.J."/>
            <person name="Probst A.J."/>
            <person name="Thomas B.C."/>
            <person name="Singh A."/>
            <person name="Wilkins M.J."/>
            <person name="Karaoz U."/>
            <person name="Brodie E.L."/>
            <person name="Williams K.H."/>
            <person name="Hubbard S.S."/>
            <person name="Banfield J.F."/>
        </authorList>
    </citation>
    <scope>NUCLEOTIDE SEQUENCE [LARGE SCALE GENOMIC DNA]</scope>
</reference>
<evidence type="ECO:0000313" key="2">
    <source>
        <dbReference type="Proteomes" id="UP000177996"/>
    </source>
</evidence>
<evidence type="ECO:0000313" key="1">
    <source>
        <dbReference type="EMBL" id="OGZ09478.1"/>
    </source>
</evidence>
<protein>
    <recommendedName>
        <fullName evidence="3">DUF3800 domain-containing protein</fullName>
    </recommendedName>
</protein>
<gene>
    <name evidence="1" type="ORF">A3D65_02450</name>
</gene>
<evidence type="ECO:0008006" key="3">
    <source>
        <dbReference type="Google" id="ProtNLM"/>
    </source>
</evidence>
<proteinExistence type="predicted"/>
<name>A0A1G2D9N3_9BACT</name>
<dbReference type="InterPro" id="IPR024524">
    <property type="entry name" value="DUF3800"/>
</dbReference>
<dbReference type="Proteomes" id="UP000177996">
    <property type="component" value="Unassembled WGS sequence"/>
</dbReference>
<dbReference type="Pfam" id="PF12686">
    <property type="entry name" value="DUF3800"/>
    <property type="match status" value="1"/>
</dbReference>
<sequence>MPEENKRKTLYIFIDESGNFDFTPSGTKYFTLTAVSTLAPLKSREELFQRVYELKYAGWNTGQSDYYFHATEDRQEVRDWVFGAIKQLDDIEIDVIIAQKNKTNPSLYLQYEPFTGKPEKRDPFTDGPNKDGWREIKLKPIRSEELFYDKMSQMLLQYIFRRHEDKDHIEKIVVVLGSLFTDAKRGYVLKSLKRYLKNNFKKPFYVYFHATASDINCQIADYCGWAVYVKTERGETRPWEEIKGKVRSCFDVFARGDGTEYYEHKT</sequence>
<dbReference type="EMBL" id="MHLL01000020">
    <property type="protein sequence ID" value="OGZ09478.1"/>
    <property type="molecule type" value="Genomic_DNA"/>
</dbReference>
<comment type="caution">
    <text evidence="1">The sequence shown here is derived from an EMBL/GenBank/DDBJ whole genome shotgun (WGS) entry which is preliminary data.</text>
</comment>